<dbReference type="Proteomes" id="UP001499978">
    <property type="component" value="Unassembled WGS sequence"/>
</dbReference>
<evidence type="ECO:0000313" key="3">
    <source>
        <dbReference type="Proteomes" id="UP001499978"/>
    </source>
</evidence>
<feature type="transmembrane region" description="Helical" evidence="1">
    <location>
        <begin position="111"/>
        <end position="129"/>
    </location>
</feature>
<name>A0ABN3NRV1_9ACTN</name>
<evidence type="ECO:0000256" key="1">
    <source>
        <dbReference type="SAM" id="Phobius"/>
    </source>
</evidence>
<keyword evidence="3" id="KW-1185">Reference proteome</keyword>
<sequence>MFPALRQRHTRWRAAIANRRVLNAEAVAQRGVAFPGRWVVGPAAVCGPLLILTGMLLRIRYHYFFPEQLAGYEQHPVLITAAYACYASGTVLLWPAVLELARRIGATHPRWAHWGGCLVMFGLFTRTFHFGTDHLAFHLVDSQGLTTAVAAVDHYYVAWRDIGWHPFRMLSGTIVTGWVVLAIGAYRSGVLGPGRAVLLGLMSMLALGTLKGTQIPQSLIAAAGLCATFIPLGVAVLRDGPRPSNRALFWLAVLLGLFVLGQFHAPRG</sequence>
<evidence type="ECO:0000313" key="2">
    <source>
        <dbReference type="EMBL" id="GAA2533012.1"/>
    </source>
</evidence>
<organism evidence="2 3">
    <name type="scientific">Pilimelia columellifera subsp. columellifera</name>
    <dbReference type="NCBI Taxonomy" id="706583"/>
    <lineage>
        <taxon>Bacteria</taxon>
        <taxon>Bacillati</taxon>
        <taxon>Actinomycetota</taxon>
        <taxon>Actinomycetes</taxon>
        <taxon>Micromonosporales</taxon>
        <taxon>Micromonosporaceae</taxon>
        <taxon>Pilimelia</taxon>
    </lineage>
</organism>
<feature type="transmembrane region" description="Helical" evidence="1">
    <location>
        <begin position="38"/>
        <end position="57"/>
    </location>
</feature>
<feature type="transmembrane region" description="Helical" evidence="1">
    <location>
        <begin position="169"/>
        <end position="186"/>
    </location>
</feature>
<protein>
    <submittedName>
        <fullName evidence="2">Uncharacterized protein</fullName>
    </submittedName>
</protein>
<keyword evidence="1" id="KW-0472">Membrane</keyword>
<feature type="transmembrane region" description="Helical" evidence="1">
    <location>
        <begin position="192"/>
        <end position="210"/>
    </location>
</feature>
<reference evidence="2 3" key="1">
    <citation type="journal article" date="2019" name="Int. J. Syst. Evol. Microbiol.">
        <title>The Global Catalogue of Microorganisms (GCM) 10K type strain sequencing project: providing services to taxonomists for standard genome sequencing and annotation.</title>
        <authorList>
            <consortium name="The Broad Institute Genomics Platform"/>
            <consortium name="The Broad Institute Genome Sequencing Center for Infectious Disease"/>
            <person name="Wu L."/>
            <person name="Ma J."/>
        </authorList>
    </citation>
    <scope>NUCLEOTIDE SEQUENCE [LARGE SCALE GENOMIC DNA]</scope>
    <source>
        <strain evidence="2 3">JCM 3367</strain>
    </source>
</reference>
<dbReference type="EMBL" id="BAAARY010000043">
    <property type="protein sequence ID" value="GAA2533012.1"/>
    <property type="molecule type" value="Genomic_DNA"/>
</dbReference>
<feature type="transmembrane region" description="Helical" evidence="1">
    <location>
        <begin position="248"/>
        <end position="265"/>
    </location>
</feature>
<feature type="transmembrane region" description="Helical" evidence="1">
    <location>
        <begin position="77"/>
        <end position="99"/>
    </location>
</feature>
<feature type="transmembrane region" description="Helical" evidence="1">
    <location>
        <begin position="219"/>
        <end position="236"/>
    </location>
</feature>
<dbReference type="RefSeq" id="WP_344174616.1">
    <property type="nucleotide sequence ID" value="NZ_BAAARY010000043.1"/>
</dbReference>
<accession>A0ABN3NRV1</accession>
<proteinExistence type="predicted"/>
<gene>
    <name evidence="2" type="ORF">GCM10010201_35650</name>
</gene>
<keyword evidence="1" id="KW-0812">Transmembrane</keyword>
<keyword evidence="1" id="KW-1133">Transmembrane helix</keyword>
<comment type="caution">
    <text evidence="2">The sequence shown here is derived from an EMBL/GenBank/DDBJ whole genome shotgun (WGS) entry which is preliminary data.</text>
</comment>